<dbReference type="InterPro" id="IPR011711">
    <property type="entry name" value="GntR_C"/>
</dbReference>
<sequence>MALRTSKPRKSDSAYERLRSAIIRAELEPGCLLEERDIMELLDIGRTPLREALQRLAQEDLVLAVPQRGYFVSATSAADFFQLSEFRDHSEVLAIRSAAVRITDQQLARLKDIIDEAREGVAAKIMDKDWHLGIDERLHKLVAEASGNRYLAQALNRLYALSVRSLYVARVPVTLLFDELNNFSAIYDALAAHDPDLAEQAMRNHLDLPTVQAVTAPSRKSMTGESDVDAAKKAVDQP</sequence>
<protein>
    <submittedName>
        <fullName evidence="6">Transcriptional regulator</fullName>
    </submittedName>
</protein>
<evidence type="ECO:0000313" key="6">
    <source>
        <dbReference type="EMBL" id="SOS32391.1"/>
    </source>
</evidence>
<keyword evidence="2" id="KW-0238">DNA-binding</keyword>
<evidence type="ECO:0000256" key="3">
    <source>
        <dbReference type="ARBA" id="ARBA00023163"/>
    </source>
</evidence>
<name>A0A2K4W921_9PSED</name>
<feature type="region of interest" description="Disordered" evidence="4">
    <location>
        <begin position="215"/>
        <end position="238"/>
    </location>
</feature>
<dbReference type="Pfam" id="PF07729">
    <property type="entry name" value="FCD"/>
    <property type="match status" value="1"/>
</dbReference>
<evidence type="ECO:0000256" key="1">
    <source>
        <dbReference type="ARBA" id="ARBA00023015"/>
    </source>
</evidence>
<dbReference type="PROSITE" id="PS50949">
    <property type="entry name" value="HTH_GNTR"/>
    <property type="match status" value="1"/>
</dbReference>
<dbReference type="Proteomes" id="UP000238093">
    <property type="component" value="Chromosome I"/>
</dbReference>
<dbReference type="AlphaFoldDB" id="A0A2K4W921"/>
<evidence type="ECO:0000259" key="5">
    <source>
        <dbReference type="PROSITE" id="PS50949"/>
    </source>
</evidence>
<keyword evidence="3" id="KW-0804">Transcription</keyword>
<feature type="compositionally biased region" description="Basic and acidic residues" evidence="4">
    <location>
        <begin position="229"/>
        <end position="238"/>
    </location>
</feature>
<dbReference type="GO" id="GO:0003677">
    <property type="term" value="F:DNA binding"/>
    <property type="evidence" value="ECO:0007669"/>
    <property type="project" value="UniProtKB-KW"/>
</dbReference>
<dbReference type="InterPro" id="IPR000524">
    <property type="entry name" value="Tscrpt_reg_HTH_GntR"/>
</dbReference>
<feature type="domain" description="HTH gntR-type" evidence="5">
    <location>
        <begin position="8"/>
        <end position="75"/>
    </location>
</feature>
<proteinExistence type="predicted"/>
<evidence type="ECO:0000256" key="2">
    <source>
        <dbReference type="ARBA" id="ARBA00023125"/>
    </source>
</evidence>
<dbReference type="GO" id="GO:0003700">
    <property type="term" value="F:DNA-binding transcription factor activity"/>
    <property type="evidence" value="ECO:0007669"/>
    <property type="project" value="InterPro"/>
</dbReference>
<dbReference type="InterPro" id="IPR036390">
    <property type="entry name" value="WH_DNA-bd_sf"/>
</dbReference>
<accession>A0A2K4W921</accession>
<dbReference type="SMART" id="SM00345">
    <property type="entry name" value="HTH_GNTR"/>
    <property type="match status" value="1"/>
</dbReference>
<dbReference type="SMART" id="SM00895">
    <property type="entry name" value="FCD"/>
    <property type="match status" value="1"/>
</dbReference>
<dbReference type="EMBL" id="LT963408">
    <property type="protein sequence ID" value="SOS32391.1"/>
    <property type="molecule type" value="Genomic_DNA"/>
</dbReference>
<evidence type="ECO:0000256" key="4">
    <source>
        <dbReference type="SAM" id="MobiDB-lite"/>
    </source>
</evidence>
<dbReference type="RefSeq" id="WP_104698285.1">
    <property type="nucleotide sequence ID" value="NZ_LT963408.1"/>
</dbReference>
<feature type="compositionally biased region" description="Polar residues" evidence="4">
    <location>
        <begin position="215"/>
        <end position="224"/>
    </location>
</feature>
<dbReference type="SUPFAM" id="SSF46785">
    <property type="entry name" value="Winged helix' DNA-binding domain"/>
    <property type="match status" value="1"/>
</dbReference>
<dbReference type="CDD" id="cd07377">
    <property type="entry name" value="WHTH_GntR"/>
    <property type="match status" value="1"/>
</dbReference>
<keyword evidence="1" id="KW-0805">Transcription regulation</keyword>
<evidence type="ECO:0000313" key="7">
    <source>
        <dbReference type="Proteomes" id="UP000238093"/>
    </source>
</evidence>
<dbReference type="Pfam" id="PF00392">
    <property type="entry name" value="GntR"/>
    <property type="match status" value="1"/>
</dbReference>
<dbReference type="SUPFAM" id="SSF48008">
    <property type="entry name" value="GntR ligand-binding domain-like"/>
    <property type="match status" value="1"/>
</dbReference>
<reference evidence="6 7" key="1">
    <citation type="submission" date="2017-11" db="EMBL/GenBank/DDBJ databases">
        <authorList>
            <person name="Han C.G."/>
        </authorList>
    </citation>
    <scope>NUCLEOTIDE SEQUENCE [LARGE SCALE GENOMIC DNA]</scope>
    <source>
        <strain evidence="6">CFBP6411</strain>
    </source>
</reference>
<dbReference type="PANTHER" id="PTHR43537:SF5">
    <property type="entry name" value="UXU OPERON TRANSCRIPTIONAL REGULATOR"/>
    <property type="match status" value="1"/>
</dbReference>
<dbReference type="InterPro" id="IPR036388">
    <property type="entry name" value="WH-like_DNA-bd_sf"/>
</dbReference>
<organism evidence="6 7">
    <name type="scientific">Pseudomonas syringae group genomosp. 3</name>
    <dbReference type="NCBI Taxonomy" id="251701"/>
    <lineage>
        <taxon>Bacteria</taxon>
        <taxon>Pseudomonadati</taxon>
        <taxon>Pseudomonadota</taxon>
        <taxon>Gammaproteobacteria</taxon>
        <taxon>Pseudomonadales</taxon>
        <taxon>Pseudomonadaceae</taxon>
        <taxon>Pseudomonas</taxon>
    </lineage>
</organism>
<dbReference type="InterPro" id="IPR008920">
    <property type="entry name" value="TF_FadR/GntR_C"/>
</dbReference>
<dbReference type="Gene3D" id="1.20.120.530">
    <property type="entry name" value="GntR ligand-binding domain-like"/>
    <property type="match status" value="1"/>
</dbReference>
<dbReference type="PANTHER" id="PTHR43537">
    <property type="entry name" value="TRANSCRIPTIONAL REGULATOR, GNTR FAMILY"/>
    <property type="match status" value="1"/>
</dbReference>
<dbReference type="Gene3D" id="1.10.10.10">
    <property type="entry name" value="Winged helix-like DNA-binding domain superfamily/Winged helix DNA-binding domain"/>
    <property type="match status" value="1"/>
</dbReference>
<gene>
    <name evidence="6" type="ORF">CFBP6411_01031</name>
</gene>